<reference evidence="3" key="1">
    <citation type="submission" date="2024-07" db="EMBL/GenBank/DDBJ databases">
        <title>Two chromosome-level genome assemblies of Korean endemic species Abeliophyllum distichum and Forsythia ovata (Oleaceae).</title>
        <authorList>
            <person name="Jang H."/>
        </authorList>
    </citation>
    <scope>NUCLEOTIDE SEQUENCE [LARGE SCALE GENOMIC DNA]</scope>
</reference>
<protein>
    <submittedName>
        <fullName evidence="2">Uncharacterized protein</fullName>
    </submittedName>
</protein>
<dbReference type="AlphaFoldDB" id="A0ABD1S2D5"/>
<comment type="caution">
    <text evidence="2">The sequence shown here is derived from an EMBL/GenBank/DDBJ whole genome shotgun (WGS) entry which is preliminary data.</text>
</comment>
<dbReference type="Proteomes" id="UP001604277">
    <property type="component" value="Unassembled WGS sequence"/>
</dbReference>
<evidence type="ECO:0000256" key="1">
    <source>
        <dbReference type="SAM" id="MobiDB-lite"/>
    </source>
</evidence>
<sequence>MTIGGEQLVEQIAETHPEWDISFLRQAHAEAPVVNNVPCEANDHTSLPVVEEGPQFPSPDKAWGDEDPFIDIIGPVSPKVPFAVPVPGATVLQTPEAVVGNFSFISPVPAVTSEVPSTLFSAGPTPLPKSSRQSGKRKAETDGKEGTFRTSVLSPVEYINIGSRWDKLDPIVLEKLPASASITVASVYKYWTSAFEKAADNVELTELLKLAEMYTSQSHVLNCELYKILAMKVDELSSTVGGMRILTHYVQRTRIFGNIYHSLRTRGLVLFMTLPNLRQSRRHVYRLIRRSNRN</sequence>
<name>A0ABD1S2D5_9LAMI</name>
<dbReference type="EMBL" id="JBFOLJ010000011">
    <property type="protein sequence ID" value="KAL2494354.1"/>
    <property type="molecule type" value="Genomic_DNA"/>
</dbReference>
<keyword evidence="3" id="KW-1185">Reference proteome</keyword>
<accession>A0ABD1S2D5</accession>
<feature type="region of interest" description="Disordered" evidence="1">
    <location>
        <begin position="119"/>
        <end position="145"/>
    </location>
</feature>
<evidence type="ECO:0000313" key="3">
    <source>
        <dbReference type="Proteomes" id="UP001604277"/>
    </source>
</evidence>
<proteinExistence type="predicted"/>
<evidence type="ECO:0000313" key="2">
    <source>
        <dbReference type="EMBL" id="KAL2494354.1"/>
    </source>
</evidence>
<organism evidence="2 3">
    <name type="scientific">Forsythia ovata</name>
    <dbReference type="NCBI Taxonomy" id="205694"/>
    <lineage>
        <taxon>Eukaryota</taxon>
        <taxon>Viridiplantae</taxon>
        <taxon>Streptophyta</taxon>
        <taxon>Embryophyta</taxon>
        <taxon>Tracheophyta</taxon>
        <taxon>Spermatophyta</taxon>
        <taxon>Magnoliopsida</taxon>
        <taxon>eudicotyledons</taxon>
        <taxon>Gunneridae</taxon>
        <taxon>Pentapetalae</taxon>
        <taxon>asterids</taxon>
        <taxon>lamiids</taxon>
        <taxon>Lamiales</taxon>
        <taxon>Oleaceae</taxon>
        <taxon>Forsythieae</taxon>
        <taxon>Forsythia</taxon>
    </lineage>
</organism>
<gene>
    <name evidence="2" type="ORF">Fot_38111</name>
</gene>